<dbReference type="NCBIfam" id="TIGR00254">
    <property type="entry name" value="GGDEF"/>
    <property type="match status" value="1"/>
</dbReference>
<dbReference type="SMART" id="SM00267">
    <property type="entry name" value="GGDEF"/>
    <property type="match status" value="1"/>
</dbReference>
<feature type="transmembrane region" description="Helical" evidence="3">
    <location>
        <begin position="115"/>
        <end position="139"/>
    </location>
</feature>
<dbReference type="PROSITE" id="PS50887">
    <property type="entry name" value="GGDEF"/>
    <property type="match status" value="1"/>
</dbReference>
<dbReference type="EMBL" id="PNYA01000010">
    <property type="protein sequence ID" value="PMS19754.1"/>
    <property type="molecule type" value="Genomic_DNA"/>
</dbReference>
<evidence type="ECO:0000256" key="3">
    <source>
        <dbReference type="SAM" id="Phobius"/>
    </source>
</evidence>
<proteinExistence type="predicted"/>
<dbReference type="InterPro" id="IPR050469">
    <property type="entry name" value="Diguanylate_Cyclase"/>
</dbReference>
<dbReference type="EC" id="2.7.7.65" evidence="1"/>
<protein>
    <recommendedName>
        <fullName evidence="1">diguanylate cyclase</fullName>
        <ecNumber evidence="1">2.7.7.65</ecNumber>
    </recommendedName>
</protein>
<feature type="transmembrane region" description="Helical" evidence="3">
    <location>
        <begin position="12"/>
        <end position="32"/>
    </location>
</feature>
<dbReference type="FunFam" id="3.30.70.270:FF:000001">
    <property type="entry name" value="Diguanylate cyclase domain protein"/>
    <property type="match status" value="1"/>
</dbReference>
<dbReference type="PANTHER" id="PTHR45138">
    <property type="entry name" value="REGULATORY COMPONENTS OF SENSORY TRANSDUCTION SYSTEM"/>
    <property type="match status" value="1"/>
</dbReference>
<organism evidence="5 6">
    <name type="scientific">Trinickia dabaoshanensis</name>
    <dbReference type="NCBI Taxonomy" id="564714"/>
    <lineage>
        <taxon>Bacteria</taxon>
        <taxon>Pseudomonadati</taxon>
        <taxon>Pseudomonadota</taxon>
        <taxon>Betaproteobacteria</taxon>
        <taxon>Burkholderiales</taxon>
        <taxon>Burkholderiaceae</taxon>
        <taxon>Trinickia</taxon>
    </lineage>
</organism>
<reference evidence="5 6" key="1">
    <citation type="submission" date="2018-01" db="EMBL/GenBank/DDBJ databases">
        <title>Whole genome analyses suggest that Burkholderia sensu lato contains two further novel genera in the rhizoxinica-symbiotica group Mycetohabitans gen. nov., and Trinickia gen. nov.: implications for the evolution of diazotrophy and nodulation in the Burkholderiaceae.</title>
        <authorList>
            <person name="Estrada-de los Santos P."/>
            <person name="Palmer M."/>
            <person name="Chavez-Ramirez B."/>
            <person name="Beukes C."/>
            <person name="Steenkamp E.T."/>
            <person name="Hirsch A.M."/>
            <person name="Manyaka P."/>
            <person name="Maluk M."/>
            <person name="Lafos M."/>
            <person name="Crook M."/>
            <person name="Gross E."/>
            <person name="Simon M.F."/>
            <person name="Bueno dos Reis Junior F."/>
            <person name="Poole P.S."/>
            <person name="Venter S.N."/>
            <person name="James E.K."/>
        </authorList>
    </citation>
    <scope>NUCLEOTIDE SEQUENCE [LARGE SCALE GENOMIC DNA]</scope>
    <source>
        <strain evidence="5 6">GIMN1.004</strain>
    </source>
</reference>
<dbReference type="PANTHER" id="PTHR45138:SF9">
    <property type="entry name" value="DIGUANYLATE CYCLASE DGCM-RELATED"/>
    <property type="match status" value="1"/>
</dbReference>
<evidence type="ECO:0000313" key="5">
    <source>
        <dbReference type="EMBL" id="PMS19754.1"/>
    </source>
</evidence>
<dbReference type="RefSeq" id="WP_102645826.1">
    <property type="nucleotide sequence ID" value="NZ_PNYA01000010.1"/>
</dbReference>
<dbReference type="GO" id="GO:0043709">
    <property type="term" value="P:cell adhesion involved in single-species biofilm formation"/>
    <property type="evidence" value="ECO:0007669"/>
    <property type="project" value="TreeGrafter"/>
</dbReference>
<dbReference type="GO" id="GO:1902201">
    <property type="term" value="P:negative regulation of bacterial-type flagellum-dependent cell motility"/>
    <property type="evidence" value="ECO:0007669"/>
    <property type="project" value="TreeGrafter"/>
</dbReference>
<keyword evidence="6" id="KW-1185">Reference proteome</keyword>
<dbReference type="InterPro" id="IPR033424">
    <property type="entry name" value="MASE4"/>
</dbReference>
<dbReference type="CDD" id="cd01949">
    <property type="entry name" value="GGDEF"/>
    <property type="match status" value="1"/>
</dbReference>
<comment type="catalytic activity">
    <reaction evidence="2">
        <text>2 GTP = 3',3'-c-di-GMP + 2 diphosphate</text>
        <dbReference type="Rhea" id="RHEA:24898"/>
        <dbReference type="ChEBI" id="CHEBI:33019"/>
        <dbReference type="ChEBI" id="CHEBI:37565"/>
        <dbReference type="ChEBI" id="CHEBI:58805"/>
        <dbReference type="EC" id="2.7.7.65"/>
    </reaction>
</comment>
<feature type="transmembrane region" description="Helical" evidence="3">
    <location>
        <begin position="76"/>
        <end position="95"/>
    </location>
</feature>
<evidence type="ECO:0000259" key="4">
    <source>
        <dbReference type="PROSITE" id="PS50887"/>
    </source>
</evidence>
<dbReference type="Pfam" id="PF00990">
    <property type="entry name" value="GGDEF"/>
    <property type="match status" value="1"/>
</dbReference>
<keyword evidence="3" id="KW-0472">Membrane</keyword>
<feature type="domain" description="GGDEF" evidence="4">
    <location>
        <begin position="318"/>
        <end position="453"/>
    </location>
</feature>
<evidence type="ECO:0000256" key="2">
    <source>
        <dbReference type="ARBA" id="ARBA00034247"/>
    </source>
</evidence>
<accession>A0A2N7VRG9</accession>
<dbReference type="OrthoDB" id="9813903at2"/>
<evidence type="ECO:0000256" key="1">
    <source>
        <dbReference type="ARBA" id="ARBA00012528"/>
    </source>
</evidence>
<dbReference type="Pfam" id="PF17158">
    <property type="entry name" value="MASE4"/>
    <property type="match status" value="1"/>
</dbReference>
<evidence type="ECO:0000313" key="6">
    <source>
        <dbReference type="Proteomes" id="UP000235616"/>
    </source>
</evidence>
<dbReference type="Proteomes" id="UP000235616">
    <property type="component" value="Unassembled WGS sequence"/>
</dbReference>
<sequence length="459" mass="49693">MDSFLTQRASRTQTVVVGLTALLILLVFAIAAPRAAEPLRAVGPFMPMCALTVFTTAVIAAFLLAAQFVATRQPMLGALGGAYAFSALAVAVQLLTFPGIFTSTGLFGAGPYTSAWIWIFWHGGFPLFVIISALIRAMFGHTPVSASDVGPWTWSLIGGPIVLCAGLCLFALYGGLPPAFHPLERNQAFALDPAALVTWALNVTALLVVVMSGRLRVLLDQWLMIAMLSCFVDTTLNFMSMARFSEGWYIARIFSMLAPGVVVGLLVWEVCLLYRRLFDAHASLLHAAVRDALTGVYNRLFFEAQFPKEFDRAKRAAQPLSLVIVDVDHFKQYNDTFGHLKGDRCLTAVARALAEVLLRPGDFVARYGGEEFAIVLPETDLLGASEIAERARQAVRGLNLETPAPAGHVTISAGCASTVAHETRLPDDLARAADAALYRAKSAGRNRTEVAEVRWWGCS</sequence>
<dbReference type="InterPro" id="IPR000160">
    <property type="entry name" value="GGDEF_dom"/>
</dbReference>
<keyword evidence="3" id="KW-0812">Transmembrane</keyword>
<feature type="transmembrane region" description="Helical" evidence="3">
    <location>
        <begin position="151"/>
        <end position="173"/>
    </location>
</feature>
<feature type="transmembrane region" description="Helical" evidence="3">
    <location>
        <begin position="222"/>
        <end position="242"/>
    </location>
</feature>
<feature type="transmembrane region" description="Helical" evidence="3">
    <location>
        <begin position="44"/>
        <end position="64"/>
    </location>
</feature>
<dbReference type="GO" id="GO:0005886">
    <property type="term" value="C:plasma membrane"/>
    <property type="evidence" value="ECO:0007669"/>
    <property type="project" value="TreeGrafter"/>
</dbReference>
<dbReference type="AlphaFoldDB" id="A0A2N7VRG9"/>
<dbReference type="InterPro" id="IPR043128">
    <property type="entry name" value="Rev_trsase/Diguanyl_cyclase"/>
</dbReference>
<dbReference type="InterPro" id="IPR029787">
    <property type="entry name" value="Nucleotide_cyclase"/>
</dbReference>
<dbReference type="SUPFAM" id="SSF55073">
    <property type="entry name" value="Nucleotide cyclase"/>
    <property type="match status" value="1"/>
</dbReference>
<keyword evidence="3" id="KW-1133">Transmembrane helix</keyword>
<dbReference type="Gene3D" id="3.30.70.270">
    <property type="match status" value="1"/>
</dbReference>
<name>A0A2N7VRG9_9BURK</name>
<gene>
    <name evidence="5" type="ORF">C0Z18_13065</name>
</gene>
<feature type="transmembrane region" description="Helical" evidence="3">
    <location>
        <begin position="248"/>
        <end position="268"/>
    </location>
</feature>
<comment type="caution">
    <text evidence="5">The sequence shown here is derived from an EMBL/GenBank/DDBJ whole genome shotgun (WGS) entry which is preliminary data.</text>
</comment>
<dbReference type="GO" id="GO:0052621">
    <property type="term" value="F:diguanylate cyclase activity"/>
    <property type="evidence" value="ECO:0007669"/>
    <property type="project" value="UniProtKB-EC"/>
</dbReference>
<feature type="transmembrane region" description="Helical" evidence="3">
    <location>
        <begin position="193"/>
        <end position="210"/>
    </location>
</feature>